<evidence type="ECO:0000313" key="6">
    <source>
        <dbReference type="EMBL" id="MBK0381518.1"/>
    </source>
</evidence>
<evidence type="ECO:0000313" key="7">
    <source>
        <dbReference type="Proteomes" id="UP000660024"/>
    </source>
</evidence>
<dbReference type="RefSeq" id="WP_200584046.1">
    <property type="nucleotide sequence ID" value="NZ_JAEHFY010000001.1"/>
</dbReference>
<comment type="similarity">
    <text evidence="3">Belongs to the RimP family.</text>
</comment>
<dbReference type="HAMAP" id="MF_01077">
    <property type="entry name" value="RimP"/>
    <property type="match status" value="1"/>
</dbReference>
<dbReference type="Gene3D" id="3.30.300.70">
    <property type="entry name" value="RimP-like superfamily, N-terminal"/>
    <property type="match status" value="1"/>
</dbReference>
<dbReference type="InterPro" id="IPR003728">
    <property type="entry name" value="Ribosome_maturation_RimP"/>
</dbReference>
<dbReference type="SUPFAM" id="SSF75420">
    <property type="entry name" value="YhbC-like, N-terminal domain"/>
    <property type="match status" value="1"/>
</dbReference>
<gene>
    <name evidence="3 6" type="primary">rimP</name>
    <name evidence="6" type="ORF">I5M32_00975</name>
</gene>
<dbReference type="InterPro" id="IPR028989">
    <property type="entry name" value="RimP_N"/>
</dbReference>
<dbReference type="PANTHER" id="PTHR33867">
    <property type="entry name" value="RIBOSOME MATURATION FACTOR RIMP"/>
    <property type="match status" value="1"/>
</dbReference>
<comment type="subcellular location">
    <subcellularLocation>
        <location evidence="3">Cytoplasm</location>
    </subcellularLocation>
</comment>
<feature type="domain" description="Ribosome maturation factor RimP C-terminal" evidence="5">
    <location>
        <begin position="83"/>
        <end position="153"/>
    </location>
</feature>
<dbReference type="Pfam" id="PF02576">
    <property type="entry name" value="RimP_N"/>
    <property type="match status" value="1"/>
</dbReference>
<sequence>MNLEERIRELIAEKLADRPDLFVVEVKIVNNKNVTILLDGDEGIGIHDCALVSRYVGFHLEEENLIDNAYTLEVGSPGLDTPLTMDRQFKKNVGRLLEIKLKEGKQTEGKLLSADDNGITIMETIKQKGKKNKEEEKNINKNEIAEVKVGVSFK</sequence>
<dbReference type="InterPro" id="IPR028998">
    <property type="entry name" value="RimP_C"/>
</dbReference>
<dbReference type="NCBIfam" id="NF002531">
    <property type="entry name" value="PRK02001.1"/>
    <property type="match status" value="1"/>
</dbReference>
<evidence type="ECO:0000256" key="3">
    <source>
        <dbReference type="HAMAP-Rule" id="MF_01077"/>
    </source>
</evidence>
<dbReference type="SUPFAM" id="SSF74942">
    <property type="entry name" value="YhbC-like, C-terminal domain"/>
    <property type="match status" value="1"/>
</dbReference>
<evidence type="ECO:0000259" key="4">
    <source>
        <dbReference type="Pfam" id="PF02576"/>
    </source>
</evidence>
<keyword evidence="7" id="KW-1185">Reference proteome</keyword>
<dbReference type="EMBL" id="JAEHFY010000001">
    <property type="protein sequence ID" value="MBK0381518.1"/>
    <property type="molecule type" value="Genomic_DNA"/>
</dbReference>
<protein>
    <recommendedName>
        <fullName evidence="3">Ribosome maturation factor RimP</fullName>
    </recommendedName>
</protein>
<evidence type="ECO:0000256" key="2">
    <source>
        <dbReference type="ARBA" id="ARBA00022517"/>
    </source>
</evidence>
<keyword evidence="2 3" id="KW-0690">Ribosome biogenesis</keyword>
<dbReference type="Gene3D" id="2.30.30.180">
    <property type="entry name" value="Ribosome maturation factor RimP, C-terminal domain"/>
    <property type="match status" value="1"/>
</dbReference>
<dbReference type="PANTHER" id="PTHR33867:SF1">
    <property type="entry name" value="RIBOSOME MATURATION FACTOR RIMP"/>
    <property type="match status" value="1"/>
</dbReference>
<dbReference type="Proteomes" id="UP000660024">
    <property type="component" value="Unassembled WGS sequence"/>
</dbReference>
<organism evidence="6 7">
    <name type="scientific">Pedobacter segetis</name>
    <dbReference type="NCBI Taxonomy" id="2793069"/>
    <lineage>
        <taxon>Bacteria</taxon>
        <taxon>Pseudomonadati</taxon>
        <taxon>Bacteroidota</taxon>
        <taxon>Sphingobacteriia</taxon>
        <taxon>Sphingobacteriales</taxon>
        <taxon>Sphingobacteriaceae</taxon>
        <taxon>Pedobacter</taxon>
    </lineage>
</organism>
<comment type="caution">
    <text evidence="6">The sequence shown here is derived from an EMBL/GenBank/DDBJ whole genome shotgun (WGS) entry which is preliminary data.</text>
</comment>
<proteinExistence type="inferred from homology"/>
<comment type="function">
    <text evidence="3">Required for maturation of 30S ribosomal subunits.</text>
</comment>
<dbReference type="Pfam" id="PF17384">
    <property type="entry name" value="DUF150_C"/>
    <property type="match status" value="1"/>
</dbReference>
<keyword evidence="1 3" id="KW-0963">Cytoplasm</keyword>
<accession>A0ABS1BF85</accession>
<evidence type="ECO:0000259" key="5">
    <source>
        <dbReference type="Pfam" id="PF17384"/>
    </source>
</evidence>
<evidence type="ECO:0000256" key="1">
    <source>
        <dbReference type="ARBA" id="ARBA00022490"/>
    </source>
</evidence>
<feature type="domain" description="Ribosome maturation factor RimP N-terminal" evidence="4">
    <location>
        <begin position="20"/>
        <end position="80"/>
    </location>
</feature>
<name>A0ABS1BF85_9SPHI</name>
<reference evidence="6 7" key="1">
    <citation type="submission" date="2020-12" db="EMBL/GenBank/DDBJ databases">
        <title>Bacterial novel species Pedobacter sp. SD-b isolated from soil.</title>
        <authorList>
            <person name="Jung H.-Y."/>
        </authorList>
    </citation>
    <scope>NUCLEOTIDE SEQUENCE [LARGE SCALE GENOMIC DNA]</scope>
    <source>
        <strain evidence="6 7">SD-b</strain>
    </source>
</reference>
<dbReference type="InterPro" id="IPR035956">
    <property type="entry name" value="RimP_N_sf"/>
</dbReference>
<dbReference type="InterPro" id="IPR036847">
    <property type="entry name" value="RimP_C_sf"/>
</dbReference>